<feature type="region of interest" description="Disordered" evidence="11">
    <location>
        <begin position="1252"/>
        <end position="1413"/>
    </location>
</feature>
<dbReference type="InterPro" id="IPR052247">
    <property type="entry name" value="Meiotic_Crossover_Helicase"/>
</dbReference>
<evidence type="ECO:0000256" key="8">
    <source>
        <dbReference type="ARBA" id="ARBA00034617"/>
    </source>
</evidence>
<dbReference type="Gene3D" id="1.10.10.10">
    <property type="entry name" value="Winged helix-like DNA-binding domain superfamily/Winged helix DNA-binding domain"/>
    <property type="match status" value="1"/>
</dbReference>
<evidence type="ECO:0000256" key="7">
    <source>
        <dbReference type="ARBA" id="ARBA00023254"/>
    </source>
</evidence>
<dbReference type="Pfam" id="PF00270">
    <property type="entry name" value="DEAD"/>
    <property type="match status" value="1"/>
</dbReference>
<dbReference type="PANTHER" id="PTHR47835:SF3">
    <property type="entry name" value="HELICASE FOR MEIOSIS 1"/>
    <property type="match status" value="1"/>
</dbReference>
<evidence type="ECO:0000256" key="1">
    <source>
        <dbReference type="ARBA" id="ARBA00010140"/>
    </source>
</evidence>
<gene>
    <name evidence="14" type="ORF">VTJ83DRAFT_7077</name>
</gene>
<evidence type="ECO:0000313" key="15">
    <source>
        <dbReference type="Proteomes" id="UP001600064"/>
    </source>
</evidence>
<evidence type="ECO:0000256" key="10">
    <source>
        <dbReference type="ARBA" id="ARBA00048988"/>
    </source>
</evidence>
<dbReference type="Gene3D" id="1.10.3380.10">
    <property type="entry name" value="Sec63 N-terminal domain-like domain"/>
    <property type="match status" value="1"/>
</dbReference>
<dbReference type="SUPFAM" id="SSF158702">
    <property type="entry name" value="Sec63 N-terminal domain-like"/>
    <property type="match status" value="1"/>
</dbReference>
<evidence type="ECO:0000256" key="9">
    <source>
        <dbReference type="ARBA" id="ARBA00034808"/>
    </source>
</evidence>
<dbReference type="SMART" id="SM00973">
    <property type="entry name" value="Sec63"/>
    <property type="match status" value="1"/>
</dbReference>
<name>A0ABR4D2P5_9PEZI</name>
<feature type="region of interest" description="Disordered" evidence="11">
    <location>
        <begin position="1051"/>
        <end position="1074"/>
    </location>
</feature>
<evidence type="ECO:0000256" key="6">
    <source>
        <dbReference type="ARBA" id="ARBA00023235"/>
    </source>
</evidence>
<keyword evidence="7" id="KW-0469">Meiosis</keyword>
<dbReference type="InterPro" id="IPR004179">
    <property type="entry name" value="Sec63-dom"/>
</dbReference>
<dbReference type="InterPro" id="IPR057842">
    <property type="entry name" value="WH_MER3"/>
</dbReference>
<feature type="domain" description="Helicase ATP-binding" evidence="12">
    <location>
        <begin position="201"/>
        <end position="375"/>
    </location>
</feature>
<feature type="compositionally biased region" description="Low complexity" evidence="11">
    <location>
        <begin position="144"/>
        <end position="159"/>
    </location>
</feature>
<dbReference type="Pfam" id="PF00271">
    <property type="entry name" value="Helicase_C"/>
    <property type="match status" value="1"/>
</dbReference>
<proteinExistence type="inferred from homology"/>
<dbReference type="SMART" id="SM00487">
    <property type="entry name" value="DEXDc"/>
    <property type="match status" value="1"/>
</dbReference>
<comment type="catalytic activity">
    <reaction evidence="10">
        <text>ATP + H2O = ADP + phosphate + H(+)</text>
        <dbReference type="Rhea" id="RHEA:13065"/>
        <dbReference type="ChEBI" id="CHEBI:15377"/>
        <dbReference type="ChEBI" id="CHEBI:15378"/>
        <dbReference type="ChEBI" id="CHEBI:30616"/>
        <dbReference type="ChEBI" id="CHEBI:43474"/>
        <dbReference type="ChEBI" id="CHEBI:456216"/>
        <dbReference type="EC" id="5.6.2.4"/>
    </reaction>
</comment>
<evidence type="ECO:0000256" key="3">
    <source>
        <dbReference type="ARBA" id="ARBA00022801"/>
    </source>
</evidence>
<protein>
    <recommendedName>
        <fullName evidence="9">DNA 3'-5' helicase</fullName>
        <ecNumber evidence="9">5.6.2.4</ecNumber>
    </recommendedName>
</protein>
<dbReference type="InterPro" id="IPR011545">
    <property type="entry name" value="DEAD/DEAH_box_helicase_dom"/>
</dbReference>
<evidence type="ECO:0000256" key="5">
    <source>
        <dbReference type="ARBA" id="ARBA00022840"/>
    </source>
</evidence>
<feature type="compositionally biased region" description="Basic and acidic residues" evidence="11">
    <location>
        <begin position="1141"/>
        <end position="1150"/>
    </location>
</feature>
<dbReference type="EMBL" id="JAZGUE010000007">
    <property type="protein sequence ID" value="KAL2264567.1"/>
    <property type="molecule type" value="Genomic_DNA"/>
</dbReference>
<evidence type="ECO:0000313" key="14">
    <source>
        <dbReference type="EMBL" id="KAL2264567.1"/>
    </source>
</evidence>
<organism evidence="14 15">
    <name type="scientific">Remersonia thermophila</name>
    <dbReference type="NCBI Taxonomy" id="72144"/>
    <lineage>
        <taxon>Eukaryota</taxon>
        <taxon>Fungi</taxon>
        <taxon>Dikarya</taxon>
        <taxon>Ascomycota</taxon>
        <taxon>Pezizomycotina</taxon>
        <taxon>Sordariomycetes</taxon>
        <taxon>Sordariomycetidae</taxon>
        <taxon>Sordariales</taxon>
        <taxon>Sordariales incertae sedis</taxon>
        <taxon>Remersonia</taxon>
    </lineage>
</organism>
<dbReference type="GeneID" id="98128503"/>
<dbReference type="Proteomes" id="UP001600064">
    <property type="component" value="Unassembled WGS sequence"/>
</dbReference>
<evidence type="ECO:0000256" key="4">
    <source>
        <dbReference type="ARBA" id="ARBA00022806"/>
    </source>
</evidence>
<keyword evidence="4" id="KW-0347">Helicase</keyword>
<dbReference type="InterPro" id="IPR027417">
    <property type="entry name" value="P-loop_NTPase"/>
</dbReference>
<keyword evidence="5" id="KW-0067">ATP-binding</keyword>
<feature type="region of interest" description="Disordered" evidence="11">
    <location>
        <begin position="999"/>
        <end position="1026"/>
    </location>
</feature>
<dbReference type="Pfam" id="PF02889">
    <property type="entry name" value="Sec63"/>
    <property type="match status" value="1"/>
</dbReference>
<dbReference type="PROSITE" id="PS51192">
    <property type="entry name" value="HELICASE_ATP_BIND_1"/>
    <property type="match status" value="1"/>
</dbReference>
<evidence type="ECO:0000259" key="13">
    <source>
        <dbReference type="PROSITE" id="PS51194"/>
    </source>
</evidence>
<dbReference type="Gene3D" id="3.40.50.300">
    <property type="entry name" value="P-loop containing nucleotide triphosphate hydrolases"/>
    <property type="match status" value="2"/>
</dbReference>
<dbReference type="PROSITE" id="PS51194">
    <property type="entry name" value="HELICASE_CTER"/>
    <property type="match status" value="1"/>
</dbReference>
<keyword evidence="3" id="KW-0378">Hydrolase</keyword>
<dbReference type="PANTHER" id="PTHR47835">
    <property type="entry name" value="HFM1, ATP DEPENDENT DNA HELICASE HOMOLOG"/>
    <property type="match status" value="1"/>
</dbReference>
<comment type="similarity">
    <text evidence="1">Belongs to the helicase family. SKI2 subfamily.</text>
</comment>
<reference evidence="14 15" key="1">
    <citation type="journal article" date="2024" name="Commun. Biol.">
        <title>Comparative genomic analysis of thermophilic fungi reveals convergent evolutionary adaptations and gene losses.</title>
        <authorList>
            <person name="Steindorff A.S."/>
            <person name="Aguilar-Pontes M.V."/>
            <person name="Robinson A.J."/>
            <person name="Andreopoulos B."/>
            <person name="LaButti K."/>
            <person name="Kuo A."/>
            <person name="Mondo S."/>
            <person name="Riley R."/>
            <person name="Otillar R."/>
            <person name="Haridas S."/>
            <person name="Lipzen A."/>
            <person name="Grimwood J."/>
            <person name="Schmutz J."/>
            <person name="Clum A."/>
            <person name="Reid I.D."/>
            <person name="Moisan M.C."/>
            <person name="Butler G."/>
            <person name="Nguyen T.T.M."/>
            <person name="Dewar K."/>
            <person name="Conant G."/>
            <person name="Drula E."/>
            <person name="Henrissat B."/>
            <person name="Hansel C."/>
            <person name="Singer S."/>
            <person name="Hutchinson M.I."/>
            <person name="de Vries R.P."/>
            <person name="Natvig D.O."/>
            <person name="Powell A.J."/>
            <person name="Tsang A."/>
            <person name="Grigoriev I.V."/>
        </authorList>
    </citation>
    <scope>NUCLEOTIDE SEQUENCE [LARGE SCALE GENOMIC DNA]</scope>
    <source>
        <strain evidence="14 15">ATCC 22073</strain>
    </source>
</reference>
<dbReference type="RefSeq" id="XP_070863294.1">
    <property type="nucleotide sequence ID" value="XM_071013859.1"/>
</dbReference>
<sequence>MSTIDRHLLGHPPLPPQPLLASHQGGGAYLPTPALSHGSTPLDDYPRTHEAPLVPRPYPAPALGRRSLPSQDPRRTPGQAGLFGQGQEDPFIQGHAAPSRAPHWTRLASLPERGESGCEPADSSSPAARISSQKQRGLRPPGQVSRPSSSPAVRRTPAPTSSCTPVVHGIRLIKLRDALPERFRAIFPYELFNAVQSKCFPVIYNSNDNVVIAAPTGSGKTAVLELAICKLALDRGDENFKIVYQAPTKALCAERARDWDNKFSHLNLKCAELTGDTSQAEMRRVGDASIIVTTPEKWDSITRKWQDHRRLLQLVELFLIDEVHILKDARGATLEAVVSRMKTIGANVRFIALSATVPNSDDIAVWLGRNHTTQHLPAHREAFGEPFRPVQLQKFVYGFDSGSNDFMFDKYLDQKLPGLIAKHATQKPILIFCFTRKSCEDTAAMLAQFAAGRAPGDRLWLLPSQPVAVANRDLQDVVKSGVAFHHAGLDAQDRAAIEKAFLSGQLGLICCTSTLAVGINLPCHTVILKGTVCFNDQKLEEYSDLEVMQMLGRAGRPQFDDSATAIILTRASNKARYQKMVSGQEILESRLHVNLIEHLNSEVCLGTIRDRSSARAWLGGTFLSVRLRRNPGYYRLAGSTSSAVVADAILEQICDRDIARLQDAELVTSGDTFQSTEYGKVMSKYMVEFSTMKLLLQIPRDVGMEALITILSQASEFREFRLKPQERALFREINQTPLIMYPIKEQVSETRHKISLIVQAHLGCVQLPTAGDSAGPRRQLMVEKKMILERLNRLVRAVVDCKGHDRTAIGTKTALELARQLAAGSWEGRPTQLTQIPNIGPVGMRKLASRDIRTVVQLADKEPEEIERLLSRQPPFGKQLKTQLDKFPRLSVHASILRHRIHPTSEEPVVLEVMATLRYLNEKVSPHWLNRPPALNFLVETSSGTLAYFWRGSMKQLETPGGLEVKFSVGLREHQEHVECHFTCEQIVGTIVSTTLEHKLPPSAFPPRPVRTQPAVPKPPAPQPRKDEQEFVYDAELEDLELILAADQAAASRPTMAPPAPVASASEDIDEHPSVDGFFEVDNVEAEQEDELGDSLAGHDDDTQPVKTRPPVRLPNGKWQCNHPCSGGSLTRSGKPCSHKCCKEGLDKPPRRAPRQPKRKRDEDADKHDDQGAERPRREGLPAPVAPAKKPKVQTTLDLVTVKPGTRSTQAVKTASNNAGPGRFGLDDLECIDLAFSDDDDSWLMDLGVAARPSQSKGKTPVNDMAVRDDYSRGSPIGSGPTKTTAPVNAPAAGPWLPLGQQQDDKWDDDDFEVMDGPCAPRAMVAQNNAEDGLQDGASHPARNCAGPTQPVASGSGKSGEASLPSGNASALGSGTRPCSSEAACPPLSPRLERLDARGKAAEAEAAARKEEEPAWVAEFDAELIDMLRGYVRFV</sequence>
<feature type="compositionally biased region" description="Polar residues" evidence="11">
    <location>
        <begin position="1206"/>
        <end position="1219"/>
    </location>
</feature>
<dbReference type="InterPro" id="IPR014001">
    <property type="entry name" value="Helicase_ATP-bd"/>
</dbReference>
<feature type="region of interest" description="Disordered" evidence="11">
    <location>
        <begin position="1"/>
        <end position="164"/>
    </location>
</feature>
<feature type="compositionally biased region" description="Basic and acidic residues" evidence="11">
    <location>
        <begin position="1391"/>
        <end position="1413"/>
    </location>
</feature>
<keyword evidence="2" id="KW-0547">Nucleotide-binding</keyword>
<feature type="compositionally biased region" description="Polar residues" evidence="11">
    <location>
        <begin position="1365"/>
        <end position="1379"/>
    </location>
</feature>
<feature type="domain" description="Helicase C-terminal" evidence="13">
    <location>
        <begin position="415"/>
        <end position="603"/>
    </location>
</feature>
<dbReference type="InterPro" id="IPR001650">
    <property type="entry name" value="Helicase_C-like"/>
</dbReference>
<feature type="compositionally biased region" description="Basic and acidic residues" evidence="11">
    <location>
        <begin position="1160"/>
        <end position="1180"/>
    </location>
</feature>
<dbReference type="InterPro" id="IPR036388">
    <property type="entry name" value="WH-like_DNA-bd_sf"/>
</dbReference>
<evidence type="ECO:0000256" key="2">
    <source>
        <dbReference type="ARBA" id="ARBA00022741"/>
    </source>
</evidence>
<keyword evidence="6" id="KW-0413">Isomerase</keyword>
<evidence type="ECO:0000256" key="11">
    <source>
        <dbReference type="SAM" id="MobiDB-lite"/>
    </source>
</evidence>
<dbReference type="SUPFAM" id="SSF52540">
    <property type="entry name" value="P-loop containing nucleoside triphosphate hydrolases"/>
    <property type="match status" value="1"/>
</dbReference>
<feature type="compositionally biased region" description="Polar residues" evidence="11">
    <location>
        <begin position="122"/>
        <end position="135"/>
    </location>
</feature>
<keyword evidence="15" id="KW-1185">Reference proteome</keyword>
<dbReference type="EC" id="5.6.2.4" evidence="9"/>
<dbReference type="CDD" id="cd18795">
    <property type="entry name" value="SF2_C_Ski2"/>
    <property type="match status" value="1"/>
</dbReference>
<dbReference type="Pfam" id="PF23445">
    <property type="entry name" value="WHD_SNRNP200"/>
    <property type="match status" value="1"/>
</dbReference>
<evidence type="ECO:0000259" key="12">
    <source>
        <dbReference type="PROSITE" id="PS51192"/>
    </source>
</evidence>
<accession>A0ABR4D2P5</accession>
<dbReference type="SMART" id="SM00490">
    <property type="entry name" value="HELICc"/>
    <property type="match status" value="1"/>
</dbReference>
<feature type="region of interest" description="Disordered" evidence="11">
    <location>
        <begin position="1087"/>
        <end position="1224"/>
    </location>
</feature>
<comment type="catalytic activity">
    <reaction evidence="8">
        <text>Couples ATP hydrolysis with the unwinding of duplex DNA by translocating in the 3'-5' direction.</text>
        <dbReference type="EC" id="5.6.2.4"/>
    </reaction>
</comment>
<comment type="caution">
    <text evidence="14">The sequence shown here is derived from an EMBL/GenBank/DDBJ whole genome shotgun (WGS) entry which is preliminary data.</text>
</comment>